<evidence type="ECO:0000313" key="1">
    <source>
        <dbReference type="EMBL" id="JAD49918.1"/>
    </source>
</evidence>
<protein>
    <submittedName>
        <fullName evidence="1">Uncharacterized protein</fullName>
    </submittedName>
</protein>
<proteinExistence type="predicted"/>
<dbReference type="EMBL" id="GBRH01247977">
    <property type="protein sequence ID" value="JAD49918.1"/>
    <property type="molecule type" value="Transcribed_RNA"/>
</dbReference>
<sequence>MRAVLDLMAVLLVVDAFHVRVNLGSVRYLLNYFIWD</sequence>
<organism evidence="1">
    <name type="scientific">Arundo donax</name>
    <name type="common">Giant reed</name>
    <name type="synonym">Donax arundinaceus</name>
    <dbReference type="NCBI Taxonomy" id="35708"/>
    <lineage>
        <taxon>Eukaryota</taxon>
        <taxon>Viridiplantae</taxon>
        <taxon>Streptophyta</taxon>
        <taxon>Embryophyta</taxon>
        <taxon>Tracheophyta</taxon>
        <taxon>Spermatophyta</taxon>
        <taxon>Magnoliopsida</taxon>
        <taxon>Liliopsida</taxon>
        <taxon>Poales</taxon>
        <taxon>Poaceae</taxon>
        <taxon>PACMAD clade</taxon>
        <taxon>Arundinoideae</taxon>
        <taxon>Arundineae</taxon>
        <taxon>Arundo</taxon>
    </lineage>
</organism>
<reference evidence="1" key="2">
    <citation type="journal article" date="2015" name="Data Brief">
        <title>Shoot transcriptome of the giant reed, Arundo donax.</title>
        <authorList>
            <person name="Barrero R.A."/>
            <person name="Guerrero F.D."/>
            <person name="Moolhuijzen P."/>
            <person name="Goolsby J.A."/>
            <person name="Tidwell J."/>
            <person name="Bellgard S.E."/>
            <person name="Bellgard M.I."/>
        </authorList>
    </citation>
    <scope>NUCLEOTIDE SEQUENCE</scope>
    <source>
        <tissue evidence="1">Shoot tissue taken approximately 20 cm above the soil surface</tissue>
    </source>
</reference>
<dbReference type="AlphaFoldDB" id="A0A0A9AJ61"/>
<accession>A0A0A9AJ61</accession>
<reference evidence="1" key="1">
    <citation type="submission" date="2014-09" db="EMBL/GenBank/DDBJ databases">
        <authorList>
            <person name="Magalhaes I.L.F."/>
            <person name="Oliveira U."/>
            <person name="Santos F.R."/>
            <person name="Vidigal T.H.D.A."/>
            <person name="Brescovit A.D."/>
            <person name="Santos A.J."/>
        </authorList>
    </citation>
    <scope>NUCLEOTIDE SEQUENCE</scope>
    <source>
        <tissue evidence="1">Shoot tissue taken approximately 20 cm above the soil surface</tissue>
    </source>
</reference>
<name>A0A0A9AJ61_ARUDO</name>